<dbReference type="InterPro" id="IPR015919">
    <property type="entry name" value="Cadherin-like_sf"/>
</dbReference>
<keyword evidence="15" id="KW-1185">Reference proteome</keyword>
<evidence type="ECO:0000256" key="9">
    <source>
        <dbReference type="ARBA" id="ARBA00022989"/>
    </source>
</evidence>
<evidence type="ECO:0000256" key="7">
    <source>
        <dbReference type="ARBA" id="ARBA00022837"/>
    </source>
</evidence>
<dbReference type="InterPro" id="IPR013164">
    <property type="entry name" value="Cadherin_N"/>
</dbReference>
<dbReference type="GeneID" id="106516890"/>
<dbReference type="PRINTS" id="PR00205">
    <property type="entry name" value="CADHERIN"/>
</dbReference>
<keyword evidence="8" id="KW-0130">Cell adhesion</keyword>
<dbReference type="GO" id="GO:0007156">
    <property type="term" value="P:homophilic cell adhesion via plasma membrane adhesion molecules"/>
    <property type="evidence" value="ECO:0007669"/>
    <property type="project" value="InterPro"/>
</dbReference>
<dbReference type="OrthoDB" id="6252479at2759"/>
<feature type="signal peptide" evidence="13">
    <location>
        <begin position="1"/>
        <end position="27"/>
    </location>
</feature>
<dbReference type="GO" id="GO:0005509">
    <property type="term" value="F:calcium ion binding"/>
    <property type="evidence" value="ECO:0007669"/>
    <property type="project" value="UniProtKB-UniRule"/>
</dbReference>
<accession>A0A2I4B5B5</accession>
<evidence type="ECO:0000256" key="13">
    <source>
        <dbReference type="SAM" id="SignalP"/>
    </source>
</evidence>
<reference evidence="16" key="1">
    <citation type="submission" date="2025-08" db="UniProtKB">
        <authorList>
            <consortium name="RefSeq"/>
        </authorList>
    </citation>
    <scope>IDENTIFICATION</scope>
</reference>
<protein>
    <submittedName>
        <fullName evidence="16">Protocadherin alpha-13</fullName>
    </submittedName>
</protein>
<evidence type="ECO:0000256" key="3">
    <source>
        <dbReference type="ARBA" id="ARBA00022475"/>
    </source>
</evidence>
<keyword evidence="3" id="KW-1003">Cell membrane</keyword>
<dbReference type="InterPro" id="IPR050174">
    <property type="entry name" value="Protocadherin/Cadherin-CA"/>
</dbReference>
<dbReference type="CDD" id="cd11304">
    <property type="entry name" value="Cadherin_repeat"/>
    <property type="match status" value="4"/>
</dbReference>
<evidence type="ECO:0000259" key="14">
    <source>
        <dbReference type="PROSITE" id="PS50268"/>
    </source>
</evidence>
<feature type="chain" id="PRO_5014143661" evidence="13">
    <location>
        <begin position="28"/>
        <end position="475"/>
    </location>
</feature>
<dbReference type="GO" id="GO:0005886">
    <property type="term" value="C:plasma membrane"/>
    <property type="evidence" value="ECO:0007669"/>
    <property type="project" value="UniProtKB-SubCell"/>
</dbReference>
<name>A0A2I4B5B5_AUSLI</name>
<comment type="subcellular location">
    <subcellularLocation>
        <location evidence="2">Cell membrane</location>
        <topology evidence="2">Single-pass type I membrane protein</topology>
    </subcellularLocation>
</comment>
<evidence type="ECO:0000256" key="8">
    <source>
        <dbReference type="ARBA" id="ARBA00022889"/>
    </source>
</evidence>
<dbReference type="RefSeq" id="XP_013862933.1">
    <property type="nucleotide sequence ID" value="XM_014007479.1"/>
</dbReference>
<keyword evidence="10" id="KW-0472">Membrane</keyword>
<evidence type="ECO:0000313" key="15">
    <source>
        <dbReference type="Proteomes" id="UP000192220"/>
    </source>
</evidence>
<dbReference type="FunFam" id="2.60.40.60:FF:000002">
    <property type="entry name" value="Protocadherin alpha 2"/>
    <property type="match status" value="1"/>
</dbReference>
<dbReference type="GO" id="GO:0009653">
    <property type="term" value="P:anatomical structure morphogenesis"/>
    <property type="evidence" value="ECO:0007669"/>
    <property type="project" value="UniProtKB-ARBA"/>
</dbReference>
<dbReference type="InParanoid" id="A0A2I4B5B5"/>
<dbReference type="Pfam" id="PF08266">
    <property type="entry name" value="Cadherin_2"/>
    <property type="match status" value="1"/>
</dbReference>
<organism evidence="15 16">
    <name type="scientific">Austrofundulus limnaeus</name>
    <name type="common">Annual killifish</name>
    <dbReference type="NCBI Taxonomy" id="52670"/>
    <lineage>
        <taxon>Eukaryota</taxon>
        <taxon>Metazoa</taxon>
        <taxon>Chordata</taxon>
        <taxon>Craniata</taxon>
        <taxon>Vertebrata</taxon>
        <taxon>Euteleostomi</taxon>
        <taxon>Actinopterygii</taxon>
        <taxon>Neopterygii</taxon>
        <taxon>Teleostei</taxon>
        <taxon>Neoteleostei</taxon>
        <taxon>Acanthomorphata</taxon>
        <taxon>Ovalentaria</taxon>
        <taxon>Atherinomorphae</taxon>
        <taxon>Cyprinodontiformes</taxon>
        <taxon>Rivulidae</taxon>
        <taxon>Austrofundulus</taxon>
    </lineage>
</organism>
<dbReference type="PANTHER" id="PTHR24028">
    <property type="entry name" value="CADHERIN-87A"/>
    <property type="match status" value="1"/>
</dbReference>
<evidence type="ECO:0000313" key="16">
    <source>
        <dbReference type="RefSeq" id="XP_013862933.1"/>
    </source>
</evidence>
<dbReference type="SMART" id="SM00112">
    <property type="entry name" value="CA"/>
    <property type="match status" value="4"/>
</dbReference>
<dbReference type="Gene3D" id="2.60.40.60">
    <property type="entry name" value="Cadherins"/>
    <property type="match status" value="5"/>
</dbReference>
<comment type="function">
    <text evidence="1">Potential calcium-dependent cell-adhesion protein. May be involved in the establishment and maintenance of specific neuronal connections in the brain.</text>
</comment>
<evidence type="ECO:0000256" key="5">
    <source>
        <dbReference type="ARBA" id="ARBA00022729"/>
    </source>
</evidence>
<proteinExistence type="predicted"/>
<dbReference type="PANTHER" id="PTHR24028:SF290">
    <property type="entry name" value="PROTOCADHERIN 2 ALPHA A 15-RELATED"/>
    <property type="match status" value="1"/>
</dbReference>
<evidence type="ECO:0000256" key="6">
    <source>
        <dbReference type="ARBA" id="ARBA00022737"/>
    </source>
</evidence>
<dbReference type="PROSITE" id="PS00232">
    <property type="entry name" value="CADHERIN_1"/>
    <property type="match status" value="2"/>
</dbReference>
<evidence type="ECO:0000256" key="1">
    <source>
        <dbReference type="ARBA" id="ARBA00003436"/>
    </source>
</evidence>
<dbReference type="PROSITE" id="PS50268">
    <property type="entry name" value="CADHERIN_2"/>
    <property type="match status" value="4"/>
</dbReference>
<evidence type="ECO:0000256" key="12">
    <source>
        <dbReference type="PROSITE-ProRule" id="PRU00043"/>
    </source>
</evidence>
<keyword evidence="11" id="KW-0325">Glycoprotein</keyword>
<keyword evidence="4" id="KW-0812">Transmembrane</keyword>
<evidence type="ECO:0000256" key="2">
    <source>
        <dbReference type="ARBA" id="ARBA00004251"/>
    </source>
</evidence>
<evidence type="ECO:0000256" key="4">
    <source>
        <dbReference type="ARBA" id="ARBA00022692"/>
    </source>
</evidence>
<feature type="domain" description="Cadherin" evidence="14">
    <location>
        <begin position="25"/>
        <end position="131"/>
    </location>
</feature>
<dbReference type="Pfam" id="PF00028">
    <property type="entry name" value="Cadherin"/>
    <property type="match status" value="3"/>
</dbReference>
<dbReference type="FunFam" id="2.60.40.60:FF:000007">
    <property type="entry name" value="Protocadherin alpha 2"/>
    <property type="match status" value="1"/>
</dbReference>
<evidence type="ECO:0000256" key="10">
    <source>
        <dbReference type="ARBA" id="ARBA00023136"/>
    </source>
</evidence>
<dbReference type="InterPro" id="IPR020894">
    <property type="entry name" value="Cadherin_CS"/>
</dbReference>
<feature type="domain" description="Cadherin" evidence="14">
    <location>
        <begin position="132"/>
        <end position="240"/>
    </location>
</feature>
<feature type="domain" description="Cadherin" evidence="14">
    <location>
        <begin position="349"/>
        <end position="454"/>
    </location>
</feature>
<keyword evidence="6" id="KW-0677">Repeat</keyword>
<keyword evidence="7 12" id="KW-0106">Calcium</keyword>
<feature type="non-terminal residue" evidence="16">
    <location>
        <position position="475"/>
    </location>
</feature>
<sequence>MEQRERSRTKWITYATLLISFWTCAKGQFRYSVNEEVQEGTVVGNIAKDLGLDKATLKERGVRIVYGSTEPPFTVNQHDGFLFVNRKIDREEICDRSKVCVIDLKTVLQNPLEIHHVSVEILDVNDHAPSFPENKSTMVISESALPGAKFLLKNAHDADSGLLSVQQYKLSPNEHFRLEVKDRGEDRKTPNLVLEKSLDRESVKSHVLLLTALDGGKPAKSGNMTIIVNVSDVNDNPPVFSQESYSVFLKENSPIGTTVIQINATDLDEGSNGEVVYSFGKDVDPRVRDVFNLNPVTGIIYVAGALDFEETARLEIDIEASDKGAVAMKTDKTIIIIIIDVNDNEPEIEVTSFSHALPEDSKPGTTVALISVTDSDSGLNGKVICSINKDLPFLLTPSLQKNMYSLVTKHMLDREQQSQYNIIIFAKDAGEPSLSSEKNIEIIISDVNDNRPVFSQSPYSLYIPENNSPGEKIFS</sequence>
<feature type="domain" description="Cadherin" evidence="14">
    <location>
        <begin position="241"/>
        <end position="348"/>
    </location>
</feature>
<dbReference type="SUPFAM" id="SSF49313">
    <property type="entry name" value="Cadherin-like"/>
    <property type="match status" value="4"/>
</dbReference>
<dbReference type="FunFam" id="2.60.40.60:FF:000129">
    <property type="entry name" value="protocadherin alpha-C2 isoform X1"/>
    <property type="match status" value="1"/>
</dbReference>
<gene>
    <name evidence="16" type="primary">LOC106516890</name>
</gene>
<dbReference type="InterPro" id="IPR002126">
    <property type="entry name" value="Cadherin-like_dom"/>
</dbReference>
<keyword evidence="5 13" id="KW-0732">Signal</keyword>
<dbReference type="KEGG" id="alim:106516890"/>
<dbReference type="AlphaFoldDB" id="A0A2I4B5B5"/>
<dbReference type="FunFam" id="2.60.40.60:FF:000006">
    <property type="entry name" value="Protocadherin alpha 2"/>
    <property type="match status" value="1"/>
</dbReference>
<dbReference type="Proteomes" id="UP000192220">
    <property type="component" value="Unplaced"/>
</dbReference>
<keyword evidence="9" id="KW-1133">Transmembrane helix</keyword>
<evidence type="ECO:0000256" key="11">
    <source>
        <dbReference type="ARBA" id="ARBA00023180"/>
    </source>
</evidence>